<feature type="chain" id="PRO_5039934668" evidence="1">
    <location>
        <begin position="19"/>
        <end position="127"/>
    </location>
</feature>
<keyword evidence="2" id="KW-1185">Reference proteome</keyword>
<reference evidence="3" key="1">
    <citation type="submission" date="2025-08" db="UniProtKB">
        <authorList>
            <consortium name="RefSeq"/>
        </authorList>
    </citation>
    <scope>IDENTIFICATION</scope>
    <source>
        <strain evidence="3">Aabys</strain>
        <tissue evidence="3">Whole body</tissue>
    </source>
</reference>
<protein>
    <submittedName>
        <fullName evidence="3">Uncharacterized protein LOC109612003</fullName>
    </submittedName>
</protein>
<accession>A0A9J7DDG4</accession>
<evidence type="ECO:0000313" key="3">
    <source>
        <dbReference type="RefSeq" id="XP_019891107.1"/>
    </source>
</evidence>
<keyword evidence="1" id="KW-0732">Signal</keyword>
<gene>
    <name evidence="3" type="primary">LOC109612003</name>
</gene>
<evidence type="ECO:0000313" key="2">
    <source>
        <dbReference type="Proteomes" id="UP001652621"/>
    </source>
</evidence>
<name>A0A9J7DDG4_MUSDO</name>
<evidence type="ECO:0000256" key="1">
    <source>
        <dbReference type="SAM" id="SignalP"/>
    </source>
</evidence>
<dbReference type="Proteomes" id="UP001652621">
    <property type="component" value="Unplaced"/>
</dbReference>
<feature type="signal peptide" evidence="1">
    <location>
        <begin position="1"/>
        <end position="18"/>
    </location>
</feature>
<organism evidence="2 3">
    <name type="scientific">Musca domestica</name>
    <name type="common">House fly</name>
    <dbReference type="NCBI Taxonomy" id="7370"/>
    <lineage>
        <taxon>Eukaryota</taxon>
        <taxon>Metazoa</taxon>
        <taxon>Ecdysozoa</taxon>
        <taxon>Arthropoda</taxon>
        <taxon>Hexapoda</taxon>
        <taxon>Insecta</taxon>
        <taxon>Pterygota</taxon>
        <taxon>Neoptera</taxon>
        <taxon>Endopterygota</taxon>
        <taxon>Diptera</taxon>
        <taxon>Brachycera</taxon>
        <taxon>Muscomorpha</taxon>
        <taxon>Muscoidea</taxon>
        <taxon>Muscidae</taxon>
        <taxon>Musca</taxon>
    </lineage>
</organism>
<dbReference type="AlphaFoldDB" id="A0A9J7DDG4"/>
<dbReference type="RefSeq" id="XP_019891107.1">
    <property type="nucleotide sequence ID" value="XM_020035548.2"/>
</dbReference>
<dbReference type="VEuPathDB" id="VectorBase:MDOMA2_002243"/>
<dbReference type="KEGG" id="mde:109612003"/>
<sequence length="127" mass="14420">MKYQTVLICAIILPAVLAITPQRHRVAELLIGDEANLIDPDCFAQVKNELMREIDDAVEKYVEKVENGQIIYKKGLHMNVSSFLDRTLLPSVLVHASEECIEHVKEVFKVILKNRYGDAIKAIDPDF</sequence>
<dbReference type="GeneID" id="109612003"/>
<proteinExistence type="predicted"/>